<protein>
    <recommendedName>
        <fullName evidence="5">Translation initiation factor 2</fullName>
    </recommendedName>
</protein>
<accession>A0ABY3W681</accession>
<evidence type="ECO:0000313" key="4">
    <source>
        <dbReference type="Proteomes" id="UP000829069"/>
    </source>
</evidence>
<evidence type="ECO:0000256" key="1">
    <source>
        <dbReference type="SAM" id="MobiDB-lite"/>
    </source>
</evidence>
<evidence type="ECO:0000256" key="2">
    <source>
        <dbReference type="SAM" id="Phobius"/>
    </source>
</evidence>
<evidence type="ECO:0000313" key="3">
    <source>
        <dbReference type="EMBL" id="UNK44947.1"/>
    </source>
</evidence>
<feature type="region of interest" description="Disordered" evidence="1">
    <location>
        <begin position="1"/>
        <end position="27"/>
    </location>
</feature>
<keyword evidence="2" id="KW-0472">Membrane</keyword>
<dbReference type="Proteomes" id="UP000829069">
    <property type="component" value="Chromosome"/>
</dbReference>
<dbReference type="RefSeq" id="WP_127511884.1">
    <property type="nucleotide sequence ID" value="NZ_CP093326.1"/>
</dbReference>
<evidence type="ECO:0008006" key="5">
    <source>
        <dbReference type="Google" id="ProtNLM"/>
    </source>
</evidence>
<keyword evidence="2" id="KW-0812">Transmembrane</keyword>
<sequence>MSPTADGTPFPRRRDVRSGAAEPAAPTGMIPVVPLVSAPSGTPLPARRELRTGLIQVVPPAAGQAGGTTRYVRTEAQPAPSAKRRKGRGAAWAVCTVVVLAAAAAAFWLMFVR</sequence>
<name>A0ABY3W681_9MICC</name>
<feature type="transmembrane region" description="Helical" evidence="2">
    <location>
        <begin position="90"/>
        <end position="111"/>
    </location>
</feature>
<keyword evidence="4" id="KW-1185">Reference proteome</keyword>
<proteinExistence type="predicted"/>
<reference evidence="3 4" key="1">
    <citation type="submission" date="2022-03" db="EMBL/GenBank/DDBJ databases">
        <title>Isotopic signatures of nitrous oxide derived from detoxification processes.</title>
        <authorList>
            <person name="Behrendt U."/>
            <person name="Buchen C."/>
            <person name="Well R."/>
            <person name="Ulrich A."/>
            <person name="Rohe L."/>
            <person name="Kolb S."/>
            <person name="Schloter M."/>
            <person name="Horn M.A."/>
            <person name="Augustin J."/>
        </authorList>
    </citation>
    <scope>NUCLEOTIDE SEQUENCE [LARGE SCALE GENOMIC DNA]</scope>
    <source>
        <strain evidence="3 4">S4-C24</strain>
    </source>
</reference>
<keyword evidence="2" id="KW-1133">Transmembrane helix</keyword>
<dbReference type="EMBL" id="CP093326">
    <property type="protein sequence ID" value="UNK44947.1"/>
    <property type="molecule type" value="Genomic_DNA"/>
</dbReference>
<organism evidence="3 4">
    <name type="scientific">Arthrobacter sulfonylureivorans</name>
    <dbReference type="NCBI Taxonomy" id="2486855"/>
    <lineage>
        <taxon>Bacteria</taxon>
        <taxon>Bacillati</taxon>
        <taxon>Actinomycetota</taxon>
        <taxon>Actinomycetes</taxon>
        <taxon>Micrococcales</taxon>
        <taxon>Micrococcaceae</taxon>
        <taxon>Arthrobacter</taxon>
    </lineage>
</organism>
<gene>
    <name evidence="3" type="ORF">MNQ99_13420</name>
</gene>